<evidence type="ECO:0000256" key="1">
    <source>
        <dbReference type="ARBA" id="ARBA00008366"/>
    </source>
</evidence>
<comment type="caution">
    <text evidence="7">The sequence shown here is derived from an EMBL/GenBank/DDBJ whole genome shotgun (WGS) entry which is preliminary data.</text>
</comment>
<evidence type="ECO:0000256" key="4">
    <source>
        <dbReference type="ARBA" id="ARBA00023002"/>
    </source>
</evidence>
<comment type="similarity">
    <text evidence="1 5">Belongs to the flavin oxidoreductase frp family.</text>
</comment>
<evidence type="ECO:0000256" key="5">
    <source>
        <dbReference type="PIRNR" id="PIRNR005426"/>
    </source>
</evidence>
<reference evidence="7 8" key="1">
    <citation type="submission" date="2022-10" db="EMBL/GenBank/DDBJ databases">
        <title>Description of Fervidibacillus gen. nov. in the family Fervidibacillaceae fam. nov. with two species, Fervidibacillus albus sp. nov., and Fervidibacillus halotolerans sp. nov., isolated from tidal flat sediments.</title>
        <authorList>
            <person name="Kwon K.K."/>
            <person name="Yang S.-H."/>
        </authorList>
    </citation>
    <scope>NUCLEOTIDE SEQUENCE [LARGE SCALE GENOMIC DNA]</scope>
    <source>
        <strain evidence="7 8">DSM 23332</strain>
    </source>
</reference>
<sequence length="249" mass="28239">MNPVIETILAHRSVRSFEDRELSKEQIETIVRCAQAGSTSSYVQAYSIIGVTDDEKKKQLAEIAGNQMYVADCGHLFVFCADLHRHEVIGQMEQADVLPSVESTEKFMVGVIDATIAAQNAALAAESMGLGICYIGGLRNNLPAVCKTLHIPERVVPLFGMVVGYPKKINQQKPRLPIEHIYSENRYPQNESKYINQLEDFNKIVQDYYIKRTNGKRNDTWTSQVAKTFEKQSRMYMKDFVKKQGLNKQ</sequence>
<dbReference type="EMBL" id="JAOUSE010000005">
    <property type="protein sequence ID" value="MCU9593527.1"/>
    <property type="molecule type" value="Genomic_DNA"/>
</dbReference>
<name>A0ABT2WCX1_9BACI</name>
<gene>
    <name evidence="7" type="primary">nfsA</name>
    <name evidence="7" type="ORF">OEV82_03530</name>
</gene>
<dbReference type="PANTHER" id="PTHR43425:SF3">
    <property type="entry name" value="NADPH-DEPENDENT OXIDOREDUCTASE"/>
    <property type="match status" value="1"/>
</dbReference>
<keyword evidence="4 5" id="KW-0560">Oxidoreductase</keyword>
<dbReference type="RefSeq" id="WP_263061037.1">
    <property type="nucleotide sequence ID" value="NZ_JAOUSE010000005.1"/>
</dbReference>
<evidence type="ECO:0000313" key="7">
    <source>
        <dbReference type="EMBL" id="MCU9593527.1"/>
    </source>
</evidence>
<keyword evidence="8" id="KW-1185">Reference proteome</keyword>
<protein>
    <submittedName>
        <fullName evidence="7">Oxygen-insensitive NADPH nitroreductase</fullName>
    </submittedName>
</protein>
<keyword evidence="5" id="KW-0521">NADP</keyword>
<evidence type="ECO:0000313" key="8">
    <source>
        <dbReference type="Proteomes" id="UP001208656"/>
    </source>
</evidence>
<dbReference type="PANTHER" id="PTHR43425">
    <property type="entry name" value="OXYGEN-INSENSITIVE NADPH NITROREDUCTASE"/>
    <property type="match status" value="1"/>
</dbReference>
<accession>A0ABT2WCX1</accession>
<dbReference type="InterPro" id="IPR000415">
    <property type="entry name" value="Nitroreductase-like"/>
</dbReference>
<feature type="domain" description="Nitroreductase" evidence="6">
    <location>
        <begin position="9"/>
        <end position="165"/>
    </location>
</feature>
<evidence type="ECO:0000256" key="2">
    <source>
        <dbReference type="ARBA" id="ARBA00022630"/>
    </source>
</evidence>
<dbReference type="NCBIfam" id="NF008033">
    <property type="entry name" value="PRK10765.1"/>
    <property type="match status" value="1"/>
</dbReference>
<dbReference type="InterPro" id="IPR029479">
    <property type="entry name" value="Nitroreductase"/>
</dbReference>
<dbReference type="SUPFAM" id="SSF55469">
    <property type="entry name" value="FMN-dependent nitroreductase-like"/>
    <property type="match status" value="1"/>
</dbReference>
<dbReference type="PIRSF" id="PIRSF005426">
    <property type="entry name" value="Frp"/>
    <property type="match status" value="1"/>
</dbReference>
<evidence type="ECO:0000256" key="3">
    <source>
        <dbReference type="ARBA" id="ARBA00022643"/>
    </source>
</evidence>
<keyword evidence="3 5" id="KW-0288">FMN</keyword>
<dbReference type="CDD" id="cd02146">
    <property type="entry name" value="NfsA-like"/>
    <property type="match status" value="1"/>
</dbReference>
<dbReference type="InterPro" id="IPR016446">
    <property type="entry name" value="Flavin_OxRdtase_Frp"/>
</dbReference>
<evidence type="ECO:0000259" key="6">
    <source>
        <dbReference type="Pfam" id="PF00881"/>
    </source>
</evidence>
<dbReference type="Pfam" id="PF00881">
    <property type="entry name" value="Nitroreductase"/>
    <property type="match status" value="1"/>
</dbReference>
<proteinExistence type="inferred from homology"/>
<keyword evidence="2 5" id="KW-0285">Flavoprotein</keyword>
<dbReference type="Proteomes" id="UP001208656">
    <property type="component" value="Unassembled WGS sequence"/>
</dbReference>
<dbReference type="Gene3D" id="3.40.109.10">
    <property type="entry name" value="NADH Oxidase"/>
    <property type="match status" value="1"/>
</dbReference>
<organism evidence="7 8">
    <name type="scientific">Pallidibacillus thermolactis</name>
    <dbReference type="NCBI Taxonomy" id="251051"/>
    <lineage>
        <taxon>Bacteria</taxon>
        <taxon>Bacillati</taxon>
        <taxon>Bacillota</taxon>
        <taxon>Bacilli</taxon>
        <taxon>Bacillales</taxon>
        <taxon>Bacillaceae</taxon>
        <taxon>Pallidibacillus</taxon>
    </lineage>
</organism>